<dbReference type="EMBL" id="BAABCV010000002">
    <property type="protein sequence ID" value="GAA4087404.1"/>
    <property type="molecule type" value="Genomic_DNA"/>
</dbReference>
<dbReference type="InterPro" id="IPR022271">
    <property type="entry name" value="Lipocalin_ApoD"/>
</dbReference>
<evidence type="ECO:0000313" key="5">
    <source>
        <dbReference type="EMBL" id="GAA4087404.1"/>
    </source>
</evidence>
<evidence type="ECO:0000313" key="6">
    <source>
        <dbReference type="Proteomes" id="UP001500841"/>
    </source>
</evidence>
<dbReference type="InterPro" id="IPR000566">
    <property type="entry name" value="Lipocln_cytosolic_FA-bd_dom"/>
</dbReference>
<dbReference type="InterPro" id="IPR022272">
    <property type="entry name" value="Lipocalin_CS"/>
</dbReference>
<dbReference type="PANTHER" id="PTHR10612">
    <property type="entry name" value="APOLIPOPROTEIN D"/>
    <property type="match status" value="1"/>
</dbReference>
<gene>
    <name evidence="5" type="ORF">GCM10022392_05550</name>
</gene>
<dbReference type="PANTHER" id="PTHR10612:SF34">
    <property type="entry name" value="APOLIPOPROTEIN D"/>
    <property type="match status" value="1"/>
</dbReference>
<dbReference type="PROSITE" id="PS00213">
    <property type="entry name" value="LIPOCALIN"/>
    <property type="match status" value="1"/>
</dbReference>
<name>A0ABP7WEM0_9SPHI</name>
<protein>
    <submittedName>
        <fullName evidence="5">Lipocalin family protein</fullName>
    </submittedName>
</protein>
<feature type="transmembrane region" description="Helical" evidence="3">
    <location>
        <begin position="16"/>
        <end position="34"/>
    </location>
</feature>
<dbReference type="PRINTS" id="PR01171">
    <property type="entry name" value="BCTLIPOCALIN"/>
</dbReference>
<comment type="similarity">
    <text evidence="1 2">Belongs to the calycin superfamily. Lipocalin family.</text>
</comment>
<dbReference type="InterPro" id="IPR047202">
    <property type="entry name" value="Lipocalin_Blc-like_dom"/>
</dbReference>
<accession>A0ABP7WEM0</accession>
<proteinExistence type="inferred from homology"/>
<dbReference type="Proteomes" id="UP001500841">
    <property type="component" value="Unassembled WGS sequence"/>
</dbReference>
<dbReference type="Gene3D" id="2.40.128.20">
    <property type="match status" value="1"/>
</dbReference>
<dbReference type="CDD" id="cd19438">
    <property type="entry name" value="lipocalin_Blc-like"/>
    <property type="match status" value="1"/>
</dbReference>
<evidence type="ECO:0000256" key="1">
    <source>
        <dbReference type="ARBA" id="ARBA00006889"/>
    </source>
</evidence>
<dbReference type="PIRSF" id="PIRSF036893">
    <property type="entry name" value="Lipocalin_ApoD"/>
    <property type="match status" value="1"/>
</dbReference>
<feature type="domain" description="Lipocalin/cytosolic fatty-acid binding" evidence="4">
    <location>
        <begin position="46"/>
        <end position="184"/>
    </location>
</feature>
<dbReference type="InterPro" id="IPR002446">
    <property type="entry name" value="Lipocalin_bac"/>
</dbReference>
<evidence type="ECO:0000259" key="4">
    <source>
        <dbReference type="Pfam" id="PF08212"/>
    </source>
</evidence>
<sequence>MGIADGYLNMKNKREIITGTAAFGLTSIAALALYSKNKPLSTVQYVELDKYLGKWYEIAAFPQRFERGCSHTTAEYTLNNDGSIAVTNTCVKDGKIKVAKGKATVTDTHTNAKLAVQFRWPFTGKYWIIGLAHDYSYALVGHPNRKYLWILGRKPDMDTQTYNYLVTLAVNKGFDARELVKTEQG</sequence>
<organism evidence="5 6">
    <name type="scientific">Mucilaginibacter panaciglaebae</name>
    <dbReference type="NCBI Taxonomy" id="502331"/>
    <lineage>
        <taxon>Bacteria</taxon>
        <taxon>Pseudomonadati</taxon>
        <taxon>Bacteroidota</taxon>
        <taxon>Sphingobacteriia</taxon>
        <taxon>Sphingobacteriales</taxon>
        <taxon>Sphingobacteriaceae</taxon>
        <taxon>Mucilaginibacter</taxon>
    </lineage>
</organism>
<comment type="caution">
    <text evidence="5">The sequence shown here is derived from an EMBL/GenBank/DDBJ whole genome shotgun (WGS) entry which is preliminary data.</text>
</comment>
<dbReference type="InterPro" id="IPR012674">
    <property type="entry name" value="Calycin"/>
</dbReference>
<reference evidence="6" key="1">
    <citation type="journal article" date="2019" name="Int. J. Syst. Evol. Microbiol.">
        <title>The Global Catalogue of Microorganisms (GCM) 10K type strain sequencing project: providing services to taxonomists for standard genome sequencing and annotation.</title>
        <authorList>
            <consortium name="The Broad Institute Genomics Platform"/>
            <consortium name="The Broad Institute Genome Sequencing Center for Infectious Disease"/>
            <person name="Wu L."/>
            <person name="Ma J."/>
        </authorList>
    </citation>
    <scope>NUCLEOTIDE SEQUENCE [LARGE SCALE GENOMIC DNA]</scope>
    <source>
        <strain evidence="6">JCM 17085</strain>
    </source>
</reference>
<evidence type="ECO:0000256" key="2">
    <source>
        <dbReference type="PIRNR" id="PIRNR036893"/>
    </source>
</evidence>
<keyword evidence="6" id="KW-1185">Reference proteome</keyword>
<evidence type="ECO:0000256" key="3">
    <source>
        <dbReference type="SAM" id="Phobius"/>
    </source>
</evidence>
<dbReference type="Pfam" id="PF08212">
    <property type="entry name" value="Lipocalin_2"/>
    <property type="match status" value="1"/>
</dbReference>
<keyword evidence="3" id="KW-0472">Membrane</keyword>
<keyword evidence="3" id="KW-1133">Transmembrane helix</keyword>
<keyword evidence="3" id="KW-0812">Transmembrane</keyword>
<dbReference type="SUPFAM" id="SSF50814">
    <property type="entry name" value="Lipocalins"/>
    <property type="match status" value="1"/>
</dbReference>